<dbReference type="SUPFAM" id="SSF46785">
    <property type="entry name" value="Winged helix' DNA-binding domain"/>
    <property type="match status" value="1"/>
</dbReference>
<evidence type="ECO:0000313" key="3">
    <source>
        <dbReference type="Proteomes" id="UP000074294"/>
    </source>
</evidence>
<protein>
    <recommendedName>
        <fullName evidence="1">HTH arsR-type domain-containing protein</fullName>
    </recommendedName>
</protein>
<dbReference type="AlphaFoldDB" id="A0A147JVQ0"/>
<dbReference type="Gene3D" id="1.10.10.10">
    <property type="entry name" value="Winged helix-like DNA-binding domain superfamily/Winged helix DNA-binding domain"/>
    <property type="match status" value="1"/>
</dbReference>
<reference evidence="2 3" key="1">
    <citation type="journal article" date="2016" name="Nat. Microbiol.">
        <title>Genomic inference of the metabolism of cosmopolitan subsurface Archaea, Hadesarchaea.</title>
        <authorList>
            <person name="Baker B.J."/>
            <person name="Saw J.H."/>
            <person name="Lind A.E."/>
            <person name="Lazar C.S."/>
            <person name="Hinrichs K.-U."/>
            <person name="Teske A.P."/>
            <person name="Ettema T.J."/>
        </authorList>
    </citation>
    <scope>NUCLEOTIDE SEQUENCE [LARGE SCALE GENOMIC DNA]</scope>
</reference>
<organism evidence="2 3">
    <name type="scientific">Hadarchaeum yellowstonense</name>
    <dbReference type="NCBI Taxonomy" id="1776334"/>
    <lineage>
        <taxon>Archaea</taxon>
        <taxon>Methanobacteriati</taxon>
        <taxon>Candidatus Hadarchaeota</taxon>
        <taxon>Candidatus Hadarchaeia</taxon>
        <taxon>Candidatus Hadarchaeales</taxon>
        <taxon>Candidatus Hadarchaeaceae</taxon>
        <taxon>Candidatus Hadarchaeum</taxon>
    </lineage>
</organism>
<comment type="caution">
    <text evidence="2">The sequence shown here is derived from an EMBL/GenBank/DDBJ whole genome shotgun (WGS) entry which is preliminary data.</text>
</comment>
<gene>
    <name evidence="2" type="ORF">APZ16_05175</name>
</gene>
<dbReference type="InterPro" id="IPR001845">
    <property type="entry name" value="HTH_ArsR_DNA-bd_dom"/>
</dbReference>
<dbReference type="InterPro" id="IPR036390">
    <property type="entry name" value="WH_DNA-bd_sf"/>
</dbReference>
<dbReference type="Proteomes" id="UP000074294">
    <property type="component" value="Unassembled WGS sequence"/>
</dbReference>
<dbReference type="Pfam" id="PF01022">
    <property type="entry name" value="HTH_5"/>
    <property type="match status" value="1"/>
</dbReference>
<dbReference type="CDD" id="cd00090">
    <property type="entry name" value="HTH_ARSR"/>
    <property type="match status" value="1"/>
</dbReference>
<dbReference type="GO" id="GO:0003700">
    <property type="term" value="F:DNA-binding transcription factor activity"/>
    <property type="evidence" value="ECO:0007669"/>
    <property type="project" value="InterPro"/>
</dbReference>
<evidence type="ECO:0000313" key="2">
    <source>
        <dbReference type="EMBL" id="KUO40577.1"/>
    </source>
</evidence>
<dbReference type="InterPro" id="IPR036388">
    <property type="entry name" value="WH-like_DNA-bd_sf"/>
</dbReference>
<name>A0A147JVQ0_HADYE</name>
<dbReference type="InterPro" id="IPR011991">
    <property type="entry name" value="ArsR-like_HTH"/>
</dbReference>
<evidence type="ECO:0000259" key="1">
    <source>
        <dbReference type="Pfam" id="PF01022"/>
    </source>
</evidence>
<sequence length="133" mass="15250">MREILIRTMKQPAKSTLDGDLKWFCESLGLLGVRDRSETAVKVFKAFLMESKKGQITVDDISQHVKLSRTAIVHHLNRMRRAGVISKEGSKWELRSHSLQKIVDEIELDIQRTLKSIREIAEDIDASLNLPVR</sequence>
<accession>A0A147JVQ0</accession>
<proteinExistence type="predicted"/>
<dbReference type="STRING" id="1776334.APZ16_05175"/>
<dbReference type="EMBL" id="LQMQ01000039">
    <property type="protein sequence ID" value="KUO40577.1"/>
    <property type="molecule type" value="Genomic_DNA"/>
</dbReference>
<feature type="domain" description="HTH arsR-type" evidence="1">
    <location>
        <begin position="54"/>
        <end position="87"/>
    </location>
</feature>